<gene>
    <name evidence="1" type="ORF">RCOM_0002490</name>
</gene>
<proteinExistence type="predicted"/>
<sequence>VRQQVTLVAVHVAQLEQHRLGLRRYRHDVHAPRFDLVARDLPFVRFEVDLRPVRATDLDRAREEQHQQPDGQNGAAAAILSERPVDRLELVTRQRTRMLDGRRDYGAAQDGCGIGVGPLGDHRILKDCRHVLAQLDCHRGRAALLHALHHRQDLLSRDLAHRLRADVRIGIRDQKPQDLRVVIRGPALLLLFEPLLGDCPESLLPGVQRFLELVAPCVRGMHAFLHQLARVVASLAGGLQPDLRILADREHILLPGYLVSISPELRARRAHLDIKTI</sequence>
<dbReference type="AlphaFoldDB" id="B9T8L4"/>
<protein>
    <submittedName>
        <fullName evidence="1">Uncharacterized protein</fullName>
    </submittedName>
</protein>
<organism evidence="1 2">
    <name type="scientific">Ricinus communis</name>
    <name type="common">Castor bean</name>
    <dbReference type="NCBI Taxonomy" id="3988"/>
    <lineage>
        <taxon>Eukaryota</taxon>
        <taxon>Viridiplantae</taxon>
        <taxon>Streptophyta</taxon>
        <taxon>Embryophyta</taxon>
        <taxon>Tracheophyta</taxon>
        <taxon>Spermatophyta</taxon>
        <taxon>Magnoliopsida</taxon>
        <taxon>eudicotyledons</taxon>
        <taxon>Gunneridae</taxon>
        <taxon>Pentapetalae</taxon>
        <taxon>rosids</taxon>
        <taxon>fabids</taxon>
        <taxon>Malpighiales</taxon>
        <taxon>Euphorbiaceae</taxon>
        <taxon>Acalyphoideae</taxon>
        <taxon>Acalypheae</taxon>
        <taxon>Ricinus</taxon>
    </lineage>
</organism>
<dbReference type="InParanoid" id="B9T8L4"/>
<keyword evidence="2" id="KW-1185">Reference proteome</keyword>
<evidence type="ECO:0000313" key="1">
    <source>
        <dbReference type="EMBL" id="EEF27809.1"/>
    </source>
</evidence>
<name>B9T8L4_RICCO</name>
<dbReference type="Proteomes" id="UP000008311">
    <property type="component" value="Unassembled WGS sequence"/>
</dbReference>
<evidence type="ECO:0000313" key="2">
    <source>
        <dbReference type="Proteomes" id="UP000008311"/>
    </source>
</evidence>
<accession>B9T8L4</accession>
<feature type="non-terminal residue" evidence="1">
    <location>
        <position position="1"/>
    </location>
</feature>
<reference evidence="2" key="1">
    <citation type="journal article" date="2010" name="Nat. Biotechnol.">
        <title>Draft genome sequence of the oilseed species Ricinus communis.</title>
        <authorList>
            <person name="Chan A.P."/>
            <person name="Crabtree J."/>
            <person name="Zhao Q."/>
            <person name="Lorenzi H."/>
            <person name="Orvis J."/>
            <person name="Puiu D."/>
            <person name="Melake-Berhan A."/>
            <person name="Jones K.M."/>
            <person name="Redman J."/>
            <person name="Chen G."/>
            <person name="Cahoon E.B."/>
            <person name="Gedil M."/>
            <person name="Stanke M."/>
            <person name="Haas B.J."/>
            <person name="Wortman J.R."/>
            <person name="Fraser-Liggett C.M."/>
            <person name="Ravel J."/>
            <person name="Rabinowicz P.D."/>
        </authorList>
    </citation>
    <scope>NUCLEOTIDE SEQUENCE [LARGE SCALE GENOMIC DNA]</scope>
    <source>
        <strain evidence="2">cv. Hale</strain>
    </source>
</reference>
<dbReference type="EMBL" id="EQ975103">
    <property type="protein sequence ID" value="EEF27809.1"/>
    <property type="molecule type" value="Genomic_DNA"/>
</dbReference>